<dbReference type="PROSITE" id="PS51363">
    <property type="entry name" value="W2"/>
    <property type="match status" value="1"/>
</dbReference>
<dbReference type="AlphaFoldDB" id="A0A9P0M4J2"/>
<dbReference type="GO" id="GO:0003743">
    <property type="term" value="F:translation initiation factor activity"/>
    <property type="evidence" value="ECO:0007669"/>
    <property type="project" value="UniProtKB-KW"/>
</dbReference>
<dbReference type="Proteomes" id="UP001152888">
    <property type="component" value="Unassembled WGS sequence"/>
</dbReference>
<evidence type="ECO:0000256" key="2">
    <source>
        <dbReference type="ARBA" id="ARBA00018059"/>
    </source>
</evidence>
<keyword evidence="5" id="KW-0547">Nucleotide-binding</keyword>
<organism evidence="10 11">
    <name type="scientific">Acanthoscelides obtectus</name>
    <name type="common">Bean weevil</name>
    <name type="synonym">Bruchus obtectus</name>
    <dbReference type="NCBI Taxonomy" id="200917"/>
    <lineage>
        <taxon>Eukaryota</taxon>
        <taxon>Metazoa</taxon>
        <taxon>Ecdysozoa</taxon>
        <taxon>Arthropoda</taxon>
        <taxon>Hexapoda</taxon>
        <taxon>Insecta</taxon>
        <taxon>Pterygota</taxon>
        <taxon>Neoptera</taxon>
        <taxon>Endopterygota</taxon>
        <taxon>Coleoptera</taxon>
        <taxon>Polyphaga</taxon>
        <taxon>Cucujiformia</taxon>
        <taxon>Chrysomeloidea</taxon>
        <taxon>Chrysomelidae</taxon>
        <taxon>Bruchinae</taxon>
        <taxon>Bruchini</taxon>
        <taxon>Acanthoscelides</taxon>
    </lineage>
</organism>
<evidence type="ECO:0000256" key="5">
    <source>
        <dbReference type="ARBA" id="ARBA00022741"/>
    </source>
</evidence>
<dbReference type="OrthoDB" id="10250831at2759"/>
<keyword evidence="3" id="KW-0396">Initiation factor</keyword>
<evidence type="ECO:0000256" key="8">
    <source>
        <dbReference type="SAM" id="MobiDB-lite"/>
    </source>
</evidence>
<dbReference type="InterPro" id="IPR002735">
    <property type="entry name" value="Transl_init_fac_IF2/IF5_dom"/>
</dbReference>
<dbReference type="GO" id="GO:0005829">
    <property type="term" value="C:cytosol"/>
    <property type="evidence" value="ECO:0007669"/>
    <property type="project" value="TreeGrafter"/>
</dbReference>
<keyword evidence="11" id="KW-1185">Reference proteome</keyword>
<dbReference type="Pfam" id="PF02020">
    <property type="entry name" value="W2"/>
    <property type="match status" value="1"/>
</dbReference>
<evidence type="ECO:0000256" key="4">
    <source>
        <dbReference type="ARBA" id="ARBA00022553"/>
    </source>
</evidence>
<keyword evidence="4" id="KW-0597">Phosphoprotein</keyword>
<dbReference type="FunFam" id="1.25.40.180:FF:000018">
    <property type="entry name" value="eukaryotic translation initiation factor 5"/>
    <property type="match status" value="1"/>
</dbReference>
<comment type="similarity">
    <text evidence="1">Belongs to the eIF-2-beta/eIF-5 family.</text>
</comment>
<accession>A0A9P0M4J2</accession>
<dbReference type="FunFam" id="3.30.30.170:FF:000002">
    <property type="entry name" value="Eukaryotic translation initiation factor 5"/>
    <property type="match status" value="1"/>
</dbReference>
<dbReference type="InterPro" id="IPR045196">
    <property type="entry name" value="IF2/IF5"/>
</dbReference>
<evidence type="ECO:0000313" key="11">
    <source>
        <dbReference type="Proteomes" id="UP001152888"/>
    </source>
</evidence>
<dbReference type="SUPFAM" id="SSF75689">
    <property type="entry name" value="Zinc-binding domain of translation initiation factor 2 beta"/>
    <property type="match status" value="1"/>
</dbReference>
<dbReference type="Gene3D" id="1.25.40.180">
    <property type="match status" value="1"/>
</dbReference>
<dbReference type="SMART" id="SM00515">
    <property type="entry name" value="eIF5C"/>
    <property type="match status" value="1"/>
</dbReference>
<dbReference type="GO" id="GO:0005525">
    <property type="term" value="F:GTP binding"/>
    <property type="evidence" value="ECO:0007669"/>
    <property type="project" value="UniProtKB-KW"/>
</dbReference>
<sequence length="485" mass="54758">MSVNVNRNVSDVFYRYKMPRIMAKVEGKGNGIKTVIVNMAEVAKALGRPPTYPTKYFGCELGAQTQFDFKNERFIVNGSHDAAKLQDLLDGFIRKDNYRNKNALLSYCLFSETERHLSRHFPVGMENSNVDGFVLCPECENPETDLNVSLKRNTISQSCKACGYHGLLESNHKLVTFILKNPPTTNPASQGSSLTEGKRSKRSKRNGSDANGGAGNGEHDEHDSVLDSSVADKSLDRNGSEDDQTEWSADVSEEAVRARMLDLTDGAKNMTISDDLEKSEKERMDILYNLVKARRDAGQLENAQTQKEILNEAERLEIKQKAPLVLAELLFDQNILAQVKKYRLLILRFTLNDKKAQRYLMGGFEQVIAMHRDKLMSKVPGLLKVFYDMDILGEPCLVEWADKVSKKYVSKEISQEIHDKAAPFIKWLKEADTEESESEDESDDDVEIEYNDRAHVQLKATPQQPKPKQPEPEDEGQDDVDIDAI</sequence>
<feature type="region of interest" description="Disordered" evidence="8">
    <location>
        <begin position="179"/>
        <end position="251"/>
    </location>
</feature>
<feature type="domain" description="W2" evidence="9">
    <location>
        <begin position="277"/>
        <end position="438"/>
    </location>
</feature>
<protein>
    <recommendedName>
        <fullName evidence="2">Eukaryotic translation initiation factor 5</fullName>
    </recommendedName>
</protein>
<evidence type="ECO:0000313" key="10">
    <source>
        <dbReference type="EMBL" id="CAH2006349.1"/>
    </source>
</evidence>
<dbReference type="GO" id="GO:0001732">
    <property type="term" value="P:formation of cytoplasmic translation initiation complex"/>
    <property type="evidence" value="ECO:0007669"/>
    <property type="project" value="TreeGrafter"/>
</dbReference>
<dbReference type="InterPro" id="IPR016024">
    <property type="entry name" value="ARM-type_fold"/>
</dbReference>
<comment type="caution">
    <text evidence="10">The sequence shown here is derived from an EMBL/GenBank/DDBJ whole genome shotgun (WGS) entry which is preliminary data.</text>
</comment>
<dbReference type="InterPro" id="IPR016189">
    <property type="entry name" value="Transl_init_fac_IF2/IF5_N"/>
</dbReference>
<dbReference type="InterPro" id="IPR003307">
    <property type="entry name" value="W2_domain"/>
</dbReference>
<keyword evidence="6" id="KW-0648">Protein biosynthesis</keyword>
<feature type="compositionally biased region" description="Polar residues" evidence="8">
    <location>
        <begin position="182"/>
        <end position="195"/>
    </location>
</feature>
<feature type="compositionally biased region" description="Acidic residues" evidence="8">
    <location>
        <begin position="472"/>
        <end position="485"/>
    </location>
</feature>
<proteinExistence type="inferred from homology"/>
<dbReference type="PANTHER" id="PTHR23001:SF7">
    <property type="entry name" value="EUKARYOTIC TRANSLATION INITIATION FACTOR 5"/>
    <property type="match status" value="1"/>
</dbReference>
<reference evidence="10" key="1">
    <citation type="submission" date="2022-03" db="EMBL/GenBank/DDBJ databases">
        <authorList>
            <person name="Sayadi A."/>
        </authorList>
    </citation>
    <scope>NUCLEOTIDE SEQUENCE</scope>
</reference>
<dbReference type="SUPFAM" id="SSF48371">
    <property type="entry name" value="ARM repeat"/>
    <property type="match status" value="1"/>
</dbReference>
<keyword evidence="7" id="KW-0342">GTP-binding</keyword>
<dbReference type="InterPro" id="IPR016190">
    <property type="entry name" value="Transl_init_fac_IF2/IF5_Zn-bd"/>
</dbReference>
<evidence type="ECO:0000256" key="1">
    <source>
        <dbReference type="ARBA" id="ARBA00010397"/>
    </source>
</evidence>
<evidence type="ECO:0000256" key="6">
    <source>
        <dbReference type="ARBA" id="ARBA00022917"/>
    </source>
</evidence>
<dbReference type="SMART" id="SM00653">
    <property type="entry name" value="eIF2B_5"/>
    <property type="match status" value="1"/>
</dbReference>
<dbReference type="Gene3D" id="3.30.30.170">
    <property type="match status" value="1"/>
</dbReference>
<evidence type="ECO:0000259" key="9">
    <source>
        <dbReference type="PROSITE" id="PS51363"/>
    </source>
</evidence>
<dbReference type="FunFam" id="2.20.25.350:FF:000001">
    <property type="entry name" value="Eukaryotic translation initiation factor 5"/>
    <property type="match status" value="1"/>
</dbReference>
<dbReference type="SUPFAM" id="SSF100966">
    <property type="entry name" value="Translation initiation factor 2 beta, aIF2beta, N-terminal domain"/>
    <property type="match status" value="1"/>
</dbReference>
<dbReference type="PANTHER" id="PTHR23001">
    <property type="entry name" value="EUKARYOTIC TRANSLATION INITIATION FACTOR"/>
    <property type="match status" value="1"/>
</dbReference>
<dbReference type="Pfam" id="PF01873">
    <property type="entry name" value="eIF-5_eIF-2B"/>
    <property type="match status" value="2"/>
</dbReference>
<name>A0A9P0M4J2_ACAOB</name>
<dbReference type="GO" id="GO:0005092">
    <property type="term" value="F:GDP-dissociation inhibitor activity"/>
    <property type="evidence" value="ECO:0007669"/>
    <property type="project" value="TreeGrafter"/>
</dbReference>
<dbReference type="Gene3D" id="2.20.25.350">
    <property type="match status" value="1"/>
</dbReference>
<feature type="region of interest" description="Disordered" evidence="8">
    <location>
        <begin position="453"/>
        <end position="485"/>
    </location>
</feature>
<dbReference type="EMBL" id="CAKOFQ010007682">
    <property type="protein sequence ID" value="CAH2006349.1"/>
    <property type="molecule type" value="Genomic_DNA"/>
</dbReference>
<dbReference type="GO" id="GO:0071074">
    <property type="term" value="F:eukaryotic initiation factor eIF2 binding"/>
    <property type="evidence" value="ECO:0007669"/>
    <property type="project" value="TreeGrafter"/>
</dbReference>
<evidence type="ECO:0000256" key="7">
    <source>
        <dbReference type="ARBA" id="ARBA00023134"/>
    </source>
</evidence>
<gene>
    <name evidence="10" type="ORF">ACAOBT_LOCUS29046</name>
</gene>
<evidence type="ECO:0000256" key="3">
    <source>
        <dbReference type="ARBA" id="ARBA00022540"/>
    </source>
</evidence>
<dbReference type="CDD" id="cd11561">
    <property type="entry name" value="W2_eIF5"/>
    <property type="match status" value="1"/>
</dbReference>